<dbReference type="PANTHER" id="PTHR21505:SF8">
    <property type="entry name" value="DPT-YFP REPRESSOR BY OVEREXPRESSION, ISOFORM D-RELATED"/>
    <property type="match status" value="1"/>
</dbReference>
<sequence length="127" mass="15505">MATQPYDNRRFWSEFIQLYQDLPVLWTKMDNEEEKHHKHLRDRALNILLRKYRDAQPAATVNTIKKVLKSLHSSYLKELRMEILQVRMADNDCKPYEPQWWCFEKLNFLRTQEEPILKQEIIKEEGN</sequence>
<proteinExistence type="predicted"/>
<dbReference type="PROSITE" id="PS51029">
    <property type="entry name" value="MADF"/>
    <property type="match status" value="1"/>
</dbReference>
<protein>
    <submittedName>
        <fullName evidence="2">AGAP004590-PA-like protein</fullName>
    </submittedName>
    <submittedName>
        <fullName evidence="3">MADF domain-containing protein</fullName>
    </submittedName>
</protein>
<accession>A0A084W7R1</accession>
<dbReference type="PANTHER" id="PTHR21505">
    <property type="entry name" value="MADF DOMAIN-CONTAINING PROTEIN-RELATED"/>
    <property type="match status" value="1"/>
</dbReference>
<feature type="domain" description="MADF" evidence="1">
    <location>
        <begin position="14"/>
        <end position="114"/>
    </location>
</feature>
<dbReference type="EMBL" id="ATLV01021281">
    <property type="status" value="NOT_ANNOTATED_CDS"/>
    <property type="molecule type" value="Genomic_DNA"/>
</dbReference>
<keyword evidence="4" id="KW-1185">Reference proteome</keyword>
<dbReference type="VEuPathDB" id="VectorBase:ASIC014296"/>
<evidence type="ECO:0000313" key="2">
    <source>
        <dbReference type="EMBL" id="KFB46255.1"/>
    </source>
</evidence>
<dbReference type="EnsemblMetazoa" id="ASIC014296-RA">
    <property type="protein sequence ID" value="ASIC014296-PA"/>
    <property type="gene ID" value="ASIC014296"/>
</dbReference>
<dbReference type="AlphaFoldDB" id="A0A084W7R1"/>
<dbReference type="Proteomes" id="UP000030765">
    <property type="component" value="Unassembled WGS sequence"/>
</dbReference>
<name>A0A084W7R1_ANOSI</name>
<dbReference type="EMBL" id="KE525316">
    <property type="protein sequence ID" value="KFB46255.1"/>
    <property type="molecule type" value="Genomic_DNA"/>
</dbReference>
<dbReference type="InterPro" id="IPR006578">
    <property type="entry name" value="MADF-dom"/>
</dbReference>
<dbReference type="Pfam" id="PF10545">
    <property type="entry name" value="MADF_DNA_bdg"/>
    <property type="match status" value="1"/>
</dbReference>
<evidence type="ECO:0000259" key="1">
    <source>
        <dbReference type="PROSITE" id="PS51029"/>
    </source>
</evidence>
<reference evidence="3" key="2">
    <citation type="submission" date="2020-05" db="UniProtKB">
        <authorList>
            <consortium name="EnsemblMetazoa"/>
        </authorList>
    </citation>
    <scope>IDENTIFICATION</scope>
</reference>
<dbReference type="OrthoDB" id="7763734at2759"/>
<evidence type="ECO:0000313" key="3">
    <source>
        <dbReference type="EnsemblMetazoa" id="ASIC014296-PA"/>
    </source>
</evidence>
<evidence type="ECO:0000313" key="4">
    <source>
        <dbReference type="Proteomes" id="UP000030765"/>
    </source>
</evidence>
<dbReference type="STRING" id="74873.A0A084W7R1"/>
<organism evidence="2">
    <name type="scientific">Anopheles sinensis</name>
    <name type="common">Mosquito</name>
    <dbReference type="NCBI Taxonomy" id="74873"/>
    <lineage>
        <taxon>Eukaryota</taxon>
        <taxon>Metazoa</taxon>
        <taxon>Ecdysozoa</taxon>
        <taxon>Arthropoda</taxon>
        <taxon>Hexapoda</taxon>
        <taxon>Insecta</taxon>
        <taxon>Pterygota</taxon>
        <taxon>Neoptera</taxon>
        <taxon>Endopterygota</taxon>
        <taxon>Diptera</taxon>
        <taxon>Nematocera</taxon>
        <taxon>Culicoidea</taxon>
        <taxon>Culicidae</taxon>
        <taxon>Anophelinae</taxon>
        <taxon>Anopheles</taxon>
    </lineage>
</organism>
<gene>
    <name evidence="2" type="ORF">ZHAS_00014296</name>
</gene>
<reference evidence="2 4" key="1">
    <citation type="journal article" date="2014" name="BMC Genomics">
        <title>Genome sequence of Anopheles sinensis provides insight into genetics basis of mosquito competence for malaria parasites.</title>
        <authorList>
            <person name="Zhou D."/>
            <person name="Zhang D."/>
            <person name="Ding G."/>
            <person name="Shi L."/>
            <person name="Hou Q."/>
            <person name="Ye Y."/>
            <person name="Xu Y."/>
            <person name="Zhou H."/>
            <person name="Xiong C."/>
            <person name="Li S."/>
            <person name="Yu J."/>
            <person name="Hong S."/>
            <person name="Yu X."/>
            <person name="Zou P."/>
            <person name="Chen C."/>
            <person name="Chang X."/>
            <person name="Wang W."/>
            <person name="Lv Y."/>
            <person name="Sun Y."/>
            <person name="Ma L."/>
            <person name="Shen B."/>
            <person name="Zhu C."/>
        </authorList>
    </citation>
    <scope>NUCLEOTIDE SEQUENCE [LARGE SCALE GENOMIC DNA]</scope>
</reference>
<dbReference type="SMART" id="SM00595">
    <property type="entry name" value="MADF"/>
    <property type="match status" value="1"/>
</dbReference>